<evidence type="ECO:0000259" key="2">
    <source>
        <dbReference type="Pfam" id="PF03795"/>
    </source>
</evidence>
<dbReference type="AlphaFoldDB" id="A0A1M5PIL2"/>
<gene>
    <name evidence="3" type="ORF">SAMN05444320_11878</name>
</gene>
<dbReference type="Gene3D" id="3.30.70.1060">
    <property type="entry name" value="Dimeric alpha+beta barrel"/>
    <property type="match status" value="1"/>
</dbReference>
<sequence length="114" mass="12987">MRDAVVYWVPKAPHRRRRGRTDTVFLILLDYVAPLAEIDRLLPEHRAYLERNYDAGRFLMSGPREPRTGGVILATANDRAELVAVVETDPFVTSQAATYEIVEFTPTRSEVSRV</sequence>
<feature type="domain" description="YCII-related" evidence="2">
    <location>
        <begin position="34"/>
        <end position="105"/>
    </location>
</feature>
<accession>A0A1M5PIL2</accession>
<dbReference type="InterPro" id="IPR005545">
    <property type="entry name" value="YCII"/>
</dbReference>
<keyword evidence="4" id="KW-1185">Reference proteome</keyword>
<dbReference type="PANTHER" id="PTHR37828:SF1">
    <property type="entry name" value="YCII-RELATED DOMAIN-CONTAINING PROTEIN"/>
    <property type="match status" value="1"/>
</dbReference>
<dbReference type="EMBL" id="FQVN01000018">
    <property type="protein sequence ID" value="SHH01592.1"/>
    <property type="molecule type" value="Genomic_DNA"/>
</dbReference>
<protein>
    <submittedName>
        <fullName evidence="3">Uncharacterized conserved protein YciI, contains a putative active-site phosphohistidine</fullName>
    </submittedName>
</protein>
<dbReference type="Pfam" id="PF03795">
    <property type="entry name" value="YCII"/>
    <property type="match status" value="1"/>
</dbReference>
<comment type="similarity">
    <text evidence="1">Belongs to the YciI family.</text>
</comment>
<organism evidence="3 4">
    <name type="scientific">Streptoalloteichus hindustanus</name>
    <dbReference type="NCBI Taxonomy" id="2017"/>
    <lineage>
        <taxon>Bacteria</taxon>
        <taxon>Bacillati</taxon>
        <taxon>Actinomycetota</taxon>
        <taxon>Actinomycetes</taxon>
        <taxon>Pseudonocardiales</taxon>
        <taxon>Pseudonocardiaceae</taxon>
        <taxon>Streptoalloteichus</taxon>
    </lineage>
</organism>
<name>A0A1M5PIL2_STRHI</name>
<evidence type="ECO:0000313" key="4">
    <source>
        <dbReference type="Proteomes" id="UP000184501"/>
    </source>
</evidence>
<dbReference type="InterPro" id="IPR011008">
    <property type="entry name" value="Dimeric_a/b-barrel"/>
</dbReference>
<evidence type="ECO:0000313" key="3">
    <source>
        <dbReference type="EMBL" id="SHH01592.1"/>
    </source>
</evidence>
<dbReference type="SUPFAM" id="SSF54909">
    <property type="entry name" value="Dimeric alpha+beta barrel"/>
    <property type="match status" value="1"/>
</dbReference>
<dbReference type="Proteomes" id="UP000184501">
    <property type="component" value="Unassembled WGS sequence"/>
</dbReference>
<dbReference type="RefSeq" id="WP_234996026.1">
    <property type="nucleotide sequence ID" value="NZ_FQVN01000018.1"/>
</dbReference>
<evidence type="ECO:0000256" key="1">
    <source>
        <dbReference type="ARBA" id="ARBA00007689"/>
    </source>
</evidence>
<proteinExistence type="inferred from homology"/>
<reference evidence="3 4" key="1">
    <citation type="submission" date="2016-11" db="EMBL/GenBank/DDBJ databases">
        <authorList>
            <person name="Jaros S."/>
            <person name="Januszkiewicz K."/>
            <person name="Wedrychowicz H."/>
        </authorList>
    </citation>
    <scope>NUCLEOTIDE SEQUENCE [LARGE SCALE GENOMIC DNA]</scope>
    <source>
        <strain evidence="3 4">DSM 44523</strain>
    </source>
</reference>
<dbReference type="PANTHER" id="PTHR37828">
    <property type="entry name" value="GSR2449 PROTEIN"/>
    <property type="match status" value="1"/>
</dbReference>
<dbReference type="STRING" id="2017.SAMN05444320_11878"/>